<dbReference type="Proteomes" id="UP000225548">
    <property type="component" value="Unassembled WGS sequence"/>
</dbReference>
<dbReference type="InterPro" id="IPR036388">
    <property type="entry name" value="WH-like_DNA-bd_sf"/>
</dbReference>
<feature type="region of interest" description="Disordered" evidence="1">
    <location>
        <begin position="184"/>
        <end position="232"/>
    </location>
</feature>
<dbReference type="InterPro" id="IPR036390">
    <property type="entry name" value="WH_DNA-bd_sf"/>
</dbReference>
<dbReference type="RefSeq" id="WP_098455711.1">
    <property type="nucleotide sequence ID" value="NZ_PDJG01000001.1"/>
</dbReference>
<sequence>MRSKSTVLETAILGLLNDSPLHGYELRKRLNLVLGSFRALSYGSLYPCLKTLVTRGLIVGSTSCAAPPHALSGKRARIVYTLTADGKEQLQGVLASSGPAAWEDESFDVRFAFFGQTDAETRIRILEGRRSRLNERLEAVRDSTARTRERLDEYTLELQRHGLEQVEREVRWLDGLINTERDRRRARTPGALPGASLTADAERAPTAPPEETSNPHTVDGDHRLGTDSKERG</sequence>
<keyword evidence="3" id="KW-0238">DNA-binding</keyword>
<proteinExistence type="predicted"/>
<comment type="caution">
    <text evidence="3">The sequence shown here is derived from an EMBL/GenBank/DDBJ whole genome shotgun (WGS) entry which is preliminary data.</text>
</comment>
<feature type="compositionally biased region" description="Basic and acidic residues" evidence="1">
    <location>
        <begin position="218"/>
        <end position="232"/>
    </location>
</feature>
<dbReference type="AlphaFoldDB" id="A0A2A9E6N5"/>
<dbReference type="EMBL" id="PDJG01000001">
    <property type="protein sequence ID" value="PFG34717.1"/>
    <property type="molecule type" value="Genomic_DNA"/>
</dbReference>
<evidence type="ECO:0000313" key="3">
    <source>
        <dbReference type="EMBL" id="PFG34717.1"/>
    </source>
</evidence>
<accession>A0A2A9E6N5</accession>
<dbReference type="Gene3D" id="1.10.10.10">
    <property type="entry name" value="Winged helix-like DNA-binding domain superfamily/Winged helix DNA-binding domain"/>
    <property type="match status" value="1"/>
</dbReference>
<evidence type="ECO:0000259" key="2">
    <source>
        <dbReference type="Pfam" id="PF03551"/>
    </source>
</evidence>
<evidence type="ECO:0000313" key="4">
    <source>
        <dbReference type="Proteomes" id="UP000225548"/>
    </source>
</evidence>
<dbReference type="OrthoDB" id="2374094at2"/>
<dbReference type="Pfam" id="PF03551">
    <property type="entry name" value="PadR"/>
    <property type="match status" value="1"/>
</dbReference>
<name>A0A2A9E6N5_9MICO</name>
<dbReference type="PANTHER" id="PTHR33169">
    <property type="entry name" value="PADR-FAMILY TRANSCRIPTIONAL REGULATOR"/>
    <property type="match status" value="1"/>
</dbReference>
<dbReference type="PANTHER" id="PTHR33169:SF26">
    <property type="entry name" value="CONSERVED PROTEIN"/>
    <property type="match status" value="1"/>
</dbReference>
<keyword evidence="4" id="KW-1185">Reference proteome</keyword>
<feature type="domain" description="Transcription regulator PadR N-terminal" evidence="2">
    <location>
        <begin position="12"/>
        <end position="91"/>
    </location>
</feature>
<reference evidence="3 4" key="1">
    <citation type="submission" date="2017-10" db="EMBL/GenBank/DDBJ databases">
        <title>Sequencing the genomes of 1000 actinobacteria strains.</title>
        <authorList>
            <person name="Klenk H.-P."/>
        </authorList>
    </citation>
    <scope>NUCLEOTIDE SEQUENCE [LARGE SCALE GENOMIC DNA]</scope>
    <source>
        <strain evidence="3 4">DSM 18966</strain>
    </source>
</reference>
<dbReference type="SUPFAM" id="SSF46785">
    <property type="entry name" value="Winged helix' DNA-binding domain"/>
    <property type="match status" value="1"/>
</dbReference>
<dbReference type="GO" id="GO:0003677">
    <property type="term" value="F:DNA binding"/>
    <property type="evidence" value="ECO:0007669"/>
    <property type="project" value="UniProtKB-KW"/>
</dbReference>
<gene>
    <name evidence="3" type="ORF">ATL42_2637</name>
</gene>
<dbReference type="InterPro" id="IPR052509">
    <property type="entry name" value="Metal_resp_DNA-bind_regulator"/>
</dbReference>
<dbReference type="InterPro" id="IPR005149">
    <property type="entry name" value="Tscrpt_reg_PadR_N"/>
</dbReference>
<protein>
    <submittedName>
        <fullName evidence="3">DNA-binding PadR family transcriptional regulator</fullName>
    </submittedName>
</protein>
<organism evidence="3 4">
    <name type="scientific">Sanguibacter antarcticus</name>
    <dbReference type="NCBI Taxonomy" id="372484"/>
    <lineage>
        <taxon>Bacteria</taxon>
        <taxon>Bacillati</taxon>
        <taxon>Actinomycetota</taxon>
        <taxon>Actinomycetes</taxon>
        <taxon>Micrococcales</taxon>
        <taxon>Sanguibacteraceae</taxon>
        <taxon>Sanguibacter</taxon>
    </lineage>
</organism>
<evidence type="ECO:0000256" key="1">
    <source>
        <dbReference type="SAM" id="MobiDB-lite"/>
    </source>
</evidence>